<gene>
    <name evidence="7" type="ORF">SAMN02745977_00840</name>
</gene>
<feature type="compositionally biased region" description="Polar residues" evidence="5">
    <location>
        <begin position="1"/>
        <end position="11"/>
    </location>
</feature>
<accession>A0A1H8EWB1</accession>
<name>A0A1H8EWB1_9BURK</name>
<evidence type="ECO:0000256" key="2">
    <source>
        <dbReference type="ARBA" id="ARBA00022692"/>
    </source>
</evidence>
<evidence type="ECO:0008006" key="9">
    <source>
        <dbReference type="Google" id="ProtNLM"/>
    </source>
</evidence>
<evidence type="ECO:0000256" key="6">
    <source>
        <dbReference type="SAM" id="Phobius"/>
    </source>
</evidence>
<feature type="region of interest" description="Disordered" evidence="5">
    <location>
        <begin position="1"/>
        <end position="22"/>
    </location>
</feature>
<evidence type="ECO:0000256" key="5">
    <source>
        <dbReference type="SAM" id="MobiDB-lite"/>
    </source>
</evidence>
<dbReference type="AlphaFoldDB" id="A0A1H8EWB1"/>
<keyword evidence="3 6" id="KW-1133">Transmembrane helix</keyword>
<keyword evidence="2 6" id="KW-0812">Transmembrane</keyword>
<organism evidence="7 8">
    <name type="scientific">Brachymonas denitrificans DSM 15123</name>
    <dbReference type="NCBI Taxonomy" id="1121117"/>
    <lineage>
        <taxon>Bacteria</taxon>
        <taxon>Pseudomonadati</taxon>
        <taxon>Pseudomonadota</taxon>
        <taxon>Betaproteobacteria</taxon>
        <taxon>Burkholderiales</taxon>
        <taxon>Comamonadaceae</taxon>
        <taxon>Brachymonas</taxon>
    </lineage>
</organism>
<dbReference type="EMBL" id="FOCW01000001">
    <property type="protein sequence ID" value="SEN23749.1"/>
    <property type="molecule type" value="Genomic_DNA"/>
</dbReference>
<proteinExistence type="predicted"/>
<dbReference type="OrthoDB" id="9774900at2"/>
<dbReference type="PANTHER" id="PTHR30168:SF0">
    <property type="entry name" value="INNER MEMBRANE PROTEIN"/>
    <property type="match status" value="1"/>
</dbReference>
<keyword evidence="8" id="KW-1185">Reference proteome</keyword>
<evidence type="ECO:0000256" key="1">
    <source>
        <dbReference type="ARBA" id="ARBA00004167"/>
    </source>
</evidence>
<protein>
    <recommendedName>
        <fullName evidence="9">Neutral zinc metallopeptidase</fullName>
    </recommendedName>
</protein>
<evidence type="ECO:0000313" key="8">
    <source>
        <dbReference type="Proteomes" id="UP000199531"/>
    </source>
</evidence>
<dbReference type="PANTHER" id="PTHR30168">
    <property type="entry name" value="PUTATIVE MEMBRANE PROTEIN YPFJ"/>
    <property type="match status" value="1"/>
</dbReference>
<dbReference type="InterPro" id="IPR007343">
    <property type="entry name" value="Uncharacterised_pept_Zn_put"/>
</dbReference>
<dbReference type="STRING" id="1121117.SAMN02745977_00840"/>
<dbReference type="RefSeq" id="WP_091814208.1">
    <property type="nucleotide sequence ID" value="NZ_FOCW01000001.1"/>
</dbReference>
<evidence type="ECO:0000256" key="3">
    <source>
        <dbReference type="ARBA" id="ARBA00022989"/>
    </source>
</evidence>
<dbReference type="GO" id="GO:0016020">
    <property type="term" value="C:membrane"/>
    <property type="evidence" value="ECO:0007669"/>
    <property type="project" value="UniProtKB-SubCell"/>
</dbReference>
<comment type="subcellular location">
    <subcellularLocation>
        <location evidence="1">Membrane</location>
        <topology evidence="1">Single-pass membrane protein</topology>
    </subcellularLocation>
</comment>
<keyword evidence="4 6" id="KW-0472">Membrane</keyword>
<dbReference type="Proteomes" id="UP000199531">
    <property type="component" value="Unassembled WGS sequence"/>
</dbReference>
<sequence>MKWEGNRQSGNVEDRRGQGGGGLGGMLGGRSIGIGTIVLALVGSMIFGVNPLTIINILSGGGGTAPVTQSAPAPAPPKEDPVAAFVSTVLADTEDVWTDLFKQSGANYVQPKLVLYSGRTATACGTGQAAMGPFYCPGDQKVYLDLDFFNTLKRDLGASGEFAEAYVIAHEVGHHVQNLMGVTGQVDAMRGRVSERQMNALSVRVELQADCLAGVWANHADRARQILEQGDIERAMDAAAKIGDDALQKRSQGYVVPDSFTHGSSAQRVRWFNTGLQTGSVKACDTFNASAL</sequence>
<dbReference type="Pfam" id="PF04228">
    <property type="entry name" value="Zn_peptidase"/>
    <property type="match status" value="1"/>
</dbReference>
<reference evidence="7 8" key="1">
    <citation type="submission" date="2016-10" db="EMBL/GenBank/DDBJ databases">
        <authorList>
            <person name="de Groot N.N."/>
        </authorList>
    </citation>
    <scope>NUCLEOTIDE SEQUENCE [LARGE SCALE GENOMIC DNA]</scope>
    <source>
        <strain evidence="7 8">DSM 15123</strain>
    </source>
</reference>
<evidence type="ECO:0000256" key="4">
    <source>
        <dbReference type="ARBA" id="ARBA00023136"/>
    </source>
</evidence>
<feature type="transmembrane region" description="Helical" evidence="6">
    <location>
        <begin position="32"/>
        <end position="49"/>
    </location>
</feature>
<dbReference type="SUPFAM" id="SSF55486">
    <property type="entry name" value="Metalloproteases ('zincins'), catalytic domain"/>
    <property type="match status" value="1"/>
</dbReference>
<evidence type="ECO:0000313" key="7">
    <source>
        <dbReference type="EMBL" id="SEN23749.1"/>
    </source>
</evidence>